<protein>
    <submittedName>
        <fullName evidence="1">Uncharacterized protein</fullName>
    </submittedName>
</protein>
<reference evidence="1 2" key="1">
    <citation type="journal article" date="2017" name="G3 (Bethesda)">
        <title>The Physical Genome Mapping of Anopheles albimanus Corrected Scaffold Misassemblies and Identified Interarm Rearrangements in Genus Anopheles.</title>
        <authorList>
            <person name="Artemov G.N."/>
            <person name="Peery A.N."/>
            <person name="Jiang X."/>
            <person name="Tu Z."/>
            <person name="Stegniy V.N."/>
            <person name="Sharakhova M.V."/>
            <person name="Sharakhov I.V."/>
        </authorList>
    </citation>
    <scope>NUCLEOTIDE SEQUENCE [LARGE SCALE GENOMIC DNA]</scope>
    <source>
        <strain evidence="1 2">ALBI9_A</strain>
    </source>
</reference>
<reference evidence="1" key="2">
    <citation type="submission" date="2022-08" db="UniProtKB">
        <authorList>
            <consortium name="EnsemblMetazoa"/>
        </authorList>
    </citation>
    <scope>IDENTIFICATION</scope>
    <source>
        <strain evidence="1">STECLA/ALBI9_A</strain>
    </source>
</reference>
<proteinExistence type="predicted"/>
<organism evidence="1 2">
    <name type="scientific">Anopheles albimanus</name>
    <name type="common">New world malaria mosquito</name>
    <dbReference type="NCBI Taxonomy" id="7167"/>
    <lineage>
        <taxon>Eukaryota</taxon>
        <taxon>Metazoa</taxon>
        <taxon>Ecdysozoa</taxon>
        <taxon>Arthropoda</taxon>
        <taxon>Hexapoda</taxon>
        <taxon>Insecta</taxon>
        <taxon>Pterygota</taxon>
        <taxon>Neoptera</taxon>
        <taxon>Endopterygota</taxon>
        <taxon>Diptera</taxon>
        <taxon>Nematocera</taxon>
        <taxon>Culicoidea</taxon>
        <taxon>Culicidae</taxon>
        <taxon>Anophelinae</taxon>
        <taxon>Anopheles</taxon>
    </lineage>
</organism>
<sequence>MASVTFVYCSYCTLGCFANFHGKHYHLGRKRRHFVAKTIMIDAGLICRKCVLSRRFLFSLVYHFLIRPTDTYFNI</sequence>
<name>A0A182FXJ0_ANOAL</name>
<keyword evidence="2" id="KW-1185">Reference proteome</keyword>
<evidence type="ECO:0000313" key="1">
    <source>
        <dbReference type="EnsemblMetazoa" id="AALB014360-PA"/>
    </source>
</evidence>
<accession>A0A182FXJ0</accession>
<evidence type="ECO:0000313" key="2">
    <source>
        <dbReference type="Proteomes" id="UP000069272"/>
    </source>
</evidence>
<dbReference type="AlphaFoldDB" id="A0A182FXJ0"/>
<dbReference type="EnsemblMetazoa" id="AALB014360-RA">
    <property type="protein sequence ID" value="AALB014360-PA"/>
    <property type="gene ID" value="AALB014360"/>
</dbReference>
<dbReference type="VEuPathDB" id="VectorBase:AALB014360"/>
<dbReference type="Proteomes" id="UP000069272">
    <property type="component" value="Chromosome 3R"/>
</dbReference>